<evidence type="ECO:0000313" key="1">
    <source>
        <dbReference type="EMBL" id="WRQ13101.1"/>
    </source>
</evidence>
<reference evidence="1" key="1">
    <citation type="submission" date="2023-11" db="EMBL/GenBank/DDBJ databases">
        <title>Complete genome sequence of Vibrio virus vB_VpM-pA2SJ1.</title>
        <authorList>
            <person name="Lim S.J."/>
            <person name="Park S.Y."/>
            <person name="Kim J.H."/>
        </authorList>
    </citation>
    <scope>NUCLEOTIDE SEQUENCE</scope>
</reference>
<evidence type="ECO:0000313" key="2">
    <source>
        <dbReference type="Proteomes" id="UP001432163"/>
    </source>
</evidence>
<organism evidence="1 2">
    <name type="scientific">Vibrio phage vB_VpM-pA2SJ1</name>
    <dbReference type="NCBI Taxonomy" id="3095964"/>
    <lineage>
        <taxon>Viruses</taxon>
        <taxon>Duplodnaviria</taxon>
        <taxon>Heunggongvirae</taxon>
        <taxon>Uroviricota</taxon>
        <taxon>Caudoviricetes</taxon>
    </lineage>
</organism>
<dbReference type="EMBL" id="OR813779">
    <property type="protein sequence ID" value="WRQ13101.1"/>
    <property type="molecule type" value="Genomic_DNA"/>
</dbReference>
<name>A0AAX4J593_9CAUD</name>
<dbReference type="Proteomes" id="UP001432163">
    <property type="component" value="Segment"/>
</dbReference>
<proteinExistence type="predicted"/>
<protein>
    <submittedName>
        <fullName evidence="1">Uncharacterized protein</fullName>
    </submittedName>
</protein>
<accession>A0AAX4J593</accession>
<sequence>MSEASVFSGSGVMSIESDIQKLVKDRKFVKIEMFGKDLIYCVIELTNGAVVSGRPCICEAGQHSESVIQAIATNNALEDVRLCESYREEVARQQ</sequence>